<keyword evidence="5" id="KW-1185">Reference proteome</keyword>
<reference evidence="4 5" key="1">
    <citation type="journal article" date="2013" name="Genome Biol.">
        <title>The genome sequence of the most widely cultivated cacao type and its use to identify candidate genes regulating pod color.</title>
        <authorList>
            <person name="Motamayor J.C."/>
            <person name="Mockaitis K."/>
            <person name="Schmutz J."/>
            <person name="Haiminen N."/>
            <person name="Iii D.L."/>
            <person name="Cornejo O."/>
            <person name="Findley S.D."/>
            <person name="Zheng P."/>
            <person name="Utro F."/>
            <person name="Royaert S."/>
            <person name="Saski C."/>
            <person name="Jenkins J."/>
            <person name="Podicheti R."/>
            <person name="Zhao M."/>
            <person name="Scheffler B.E."/>
            <person name="Stack J.C."/>
            <person name="Feltus F.A."/>
            <person name="Mustiga G.M."/>
            <person name="Amores F."/>
            <person name="Phillips W."/>
            <person name="Marelli J.P."/>
            <person name="May G.D."/>
            <person name="Shapiro H."/>
            <person name="Ma J."/>
            <person name="Bustamante C.D."/>
            <person name="Schnell R.J."/>
            <person name="Main D."/>
            <person name="Gilbert D."/>
            <person name="Parida L."/>
            <person name="Kuhn D.N."/>
        </authorList>
    </citation>
    <scope>NUCLEOTIDE SEQUENCE [LARGE SCALE GENOMIC DNA]</scope>
    <source>
        <strain evidence="5">cv. Matina 1-6</strain>
    </source>
</reference>
<sequence>MASRSTTSAPITSSRPLVSQTQQRHPRFSKSEMTTSEKSFGGFDKCRHCGKYHVGLCRKLVRCFHCDQLSHYRSDCPQLGRTTVVVPSPSARTNIQRKDSTKL</sequence>
<organism evidence="4 5">
    <name type="scientific">Theobroma cacao</name>
    <name type="common">Cacao</name>
    <name type="synonym">Cocoa</name>
    <dbReference type="NCBI Taxonomy" id="3641"/>
    <lineage>
        <taxon>Eukaryota</taxon>
        <taxon>Viridiplantae</taxon>
        <taxon>Streptophyta</taxon>
        <taxon>Embryophyta</taxon>
        <taxon>Tracheophyta</taxon>
        <taxon>Spermatophyta</taxon>
        <taxon>Magnoliopsida</taxon>
        <taxon>eudicotyledons</taxon>
        <taxon>Gunneridae</taxon>
        <taxon>Pentapetalae</taxon>
        <taxon>rosids</taxon>
        <taxon>malvids</taxon>
        <taxon>Malvales</taxon>
        <taxon>Malvaceae</taxon>
        <taxon>Byttnerioideae</taxon>
        <taxon>Theobroma</taxon>
    </lineage>
</organism>
<keyword evidence="1" id="KW-0479">Metal-binding</keyword>
<dbReference type="GO" id="GO:0008270">
    <property type="term" value="F:zinc ion binding"/>
    <property type="evidence" value="ECO:0007669"/>
    <property type="project" value="UniProtKB-KW"/>
</dbReference>
<gene>
    <name evidence="4" type="ORF">TCM_027983</name>
</gene>
<proteinExistence type="predicted"/>
<evidence type="ECO:0000313" key="4">
    <source>
        <dbReference type="EMBL" id="EOY26400.1"/>
    </source>
</evidence>
<dbReference type="Proteomes" id="UP000026915">
    <property type="component" value="Chromosome 6"/>
</dbReference>
<evidence type="ECO:0000313" key="5">
    <source>
        <dbReference type="Proteomes" id="UP000026915"/>
    </source>
</evidence>
<dbReference type="GO" id="GO:0003676">
    <property type="term" value="F:nucleic acid binding"/>
    <property type="evidence" value="ECO:0007669"/>
    <property type="project" value="InterPro"/>
</dbReference>
<dbReference type="AlphaFoldDB" id="A0A061G950"/>
<name>A0A061G950_THECC</name>
<keyword evidence="1" id="KW-0863">Zinc-finger</keyword>
<dbReference type="HOGENOM" id="CLU_2268716_0_0_1"/>
<evidence type="ECO:0000256" key="1">
    <source>
        <dbReference type="PROSITE-ProRule" id="PRU00047"/>
    </source>
</evidence>
<dbReference type="InParanoid" id="A0A061G950"/>
<dbReference type="Gramene" id="EOY26400">
    <property type="protein sequence ID" value="EOY26400"/>
    <property type="gene ID" value="TCM_027983"/>
</dbReference>
<evidence type="ECO:0000259" key="3">
    <source>
        <dbReference type="PROSITE" id="PS50158"/>
    </source>
</evidence>
<feature type="compositionally biased region" description="Polar residues" evidence="2">
    <location>
        <begin position="1"/>
        <end position="23"/>
    </location>
</feature>
<protein>
    <recommendedName>
        <fullName evidence="3">CCHC-type domain-containing protein</fullName>
    </recommendedName>
</protein>
<evidence type="ECO:0000256" key="2">
    <source>
        <dbReference type="SAM" id="MobiDB-lite"/>
    </source>
</evidence>
<keyword evidence="1" id="KW-0862">Zinc</keyword>
<dbReference type="EMBL" id="CM001884">
    <property type="protein sequence ID" value="EOY26400.1"/>
    <property type="molecule type" value="Genomic_DNA"/>
</dbReference>
<dbReference type="InterPro" id="IPR001878">
    <property type="entry name" value="Znf_CCHC"/>
</dbReference>
<feature type="region of interest" description="Disordered" evidence="2">
    <location>
        <begin position="1"/>
        <end position="38"/>
    </location>
</feature>
<accession>A0A061G950</accession>
<dbReference type="PROSITE" id="PS50158">
    <property type="entry name" value="ZF_CCHC"/>
    <property type="match status" value="1"/>
</dbReference>
<feature type="domain" description="CCHC-type" evidence="3">
    <location>
        <begin position="62"/>
        <end position="78"/>
    </location>
</feature>